<dbReference type="Proteomes" id="UP000322873">
    <property type="component" value="Unassembled WGS sequence"/>
</dbReference>
<proteinExistence type="predicted"/>
<evidence type="ECO:0000313" key="1">
    <source>
        <dbReference type="EMBL" id="KAA8574016.1"/>
    </source>
</evidence>
<gene>
    <name evidence="1" type="ORF">EYC84_005552</name>
</gene>
<keyword evidence="2" id="KW-1185">Reference proteome</keyword>
<organism evidence="1 2">
    <name type="scientific">Monilinia fructicola</name>
    <name type="common">Brown rot fungus</name>
    <name type="synonym">Ciboria fructicola</name>
    <dbReference type="NCBI Taxonomy" id="38448"/>
    <lineage>
        <taxon>Eukaryota</taxon>
        <taxon>Fungi</taxon>
        <taxon>Dikarya</taxon>
        <taxon>Ascomycota</taxon>
        <taxon>Pezizomycotina</taxon>
        <taxon>Leotiomycetes</taxon>
        <taxon>Helotiales</taxon>
        <taxon>Sclerotiniaceae</taxon>
        <taxon>Monilinia</taxon>
    </lineage>
</organism>
<sequence length="78" mass="9123">MFSICFGMGFRQKMFIIMGAQHIIITKEHPKIAICIQRRAYHQLVLSDRKKITPPVAEALPLNTQMFPISPRKRWRGE</sequence>
<dbReference type="AlphaFoldDB" id="A0A5M9K1K8"/>
<name>A0A5M9K1K8_MONFR</name>
<accession>A0A5M9K1K8</accession>
<dbReference type="EMBL" id="VICG01000003">
    <property type="protein sequence ID" value="KAA8574016.1"/>
    <property type="molecule type" value="Genomic_DNA"/>
</dbReference>
<comment type="caution">
    <text evidence="1">The sequence shown here is derived from an EMBL/GenBank/DDBJ whole genome shotgun (WGS) entry which is preliminary data.</text>
</comment>
<evidence type="ECO:0000313" key="2">
    <source>
        <dbReference type="Proteomes" id="UP000322873"/>
    </source>
</evidence>
<reference evidence="1 2" key="1">
    <citation type="submission" date="2019-06" db="EMBL/GenBank/DDBJ databases">
        <title>Genome Sequence of the Brown Rot Fungal Pathogen Monilinia fructicola.</title>
        <authorList>
            <person name="De Miccolis Angelini R.M."/>
            <person name="Landi L."/>
            <person name="Abate D."/>
            <person name="Pollastro S."/>
            <person name="Romanazzi G."/>
            <person name="Faretra F."/>
        </authorList>
    </citation>
    <scope>NUCLEOTIDE SEQUENCE [LARGE SCALE GENOMIC DNA]</scope>
    <source>
        <strain evidence="1 2">Mfrc123</strain>
    </source>
</reference>
<protein>
    <submittedName>
        <fullName evidence="1">Uncharacterized protein</fullName>
    </submittedName>
</protein>